<gene>
    <name evidence="1" type="ORF">A3Q56_08235</name>
</gene>
<dbReference type="AlphaFoldDB" id="A0A177APX1"/>
<protein>
    <submittedName>
        <fullName evidence="1">Uncharacterized protein</fullName>
    </submittedName>
</protein>
<reference evidence="1 2" key="1">
    <citation type="submission" date="2016-04" db="EMBL/GenBank/DDBJ databases">
        <title>The genome of Intoshia linei affirms orthonectids as highly simplified spiralians.</title>
        <authorList>
            <person name="Mikhailov K.V."/>
            <person name="Slusarev G.S."/>
            <person name="Nikitin M.A."/>
            <person name="Logacheva M.D."/>
            <person name="Penin A."/>
            <person name="Aleoshin V."/>
            <person name="Panchin Y.V."/>
        </authorList>
    </citation>
    <scope>NUCLEOTIDE SEQUENCE [LARGE SCALE GENOMIC DNA]</scope>
    <source>
        <strain evidence="1">Intl2013</strain>
        <tissue evidence="1">Whole animal</tissue>
    </source>
</reference>
<keyword evidence="2" id="KW-1185">Reference proteome</keyword>
<dbReference type="EMBL" id="LWCA01002179">
    <property type="protein sequence ID" value="OAF64056.1"/>
    <property type="molecule type" value="Genomic_DNA"/>
</dbReference>
<dbReference type="OrthoDB" id="10033706at2759"/>
<sequence length="108" mass="12314">MFNVNVHCCQTKSFSIVNKFLYPHYFQTFLSELKDVSCVSIAFDISNFLRNVKLMPITYVEIESDISDSIIDTLQQCNIKKKIMSISADNTNGNFGGNKPDRTKQCFA</sequence>
<accession>A0A177APX1</accession>
<proteinExistence type="predicted"/>
<comment type="caution">
    <text evidence="1">The sequence shown here is derived from an EMBL/GenBank/DDBJ whole genome shotgun (WGS) entry which is preliminary data.</text>
</comment>
<evidence type="ECO:0000313" key="2">
    <source>
        <dbReference type="Proteomes" id="UP000078046"/>
    </source>
</evidence>
<dbReference type="Proteomes" id="UP000078046">
    <property type="component" value="Unassembled WGS sequence"/>
</dbReference>
<organism evidence="1 2">
    <name type="scientific">Intoshia linei</name>
    <dbReference type="NCBI Taxonomy" id="1819745"/>
    <lineage>
        <taxon>Eukaryota</taxon>
        <taxon>Metazoa</taxon>
        <taxon>Spiralia</taxon>
        <taxon>Lophotrochozoa</taxon>
        <taxon>Mesozoa</taxon>
        <taxon>Orthonectida</taxon>
        <taxon>Rhopaluridae</taxon>
        <taxon>Intoshia</taxon>
    </lineage>
</organism>
<evidence type="ECO:0000313" key="1">
    <source>
        <dbReference type="EMBL" id="OAF64056.1"/>
    </source>
</evidence>
<name>A0A177APX1_9BILA</name>